<dbReference type="GO" id="GO:0000155">
    <property type="term" value="F:phosphorelay sensor kinase activity"/>
    <property type="evidence" value="ECO:0007669"/>
    <property type="project" value="InterPro"/>
</dbReference>
<comment type="caution">
    <text evidence="8">The sequence shown here is derived from an EMBL/GenBank/DDBJ whole genome shotgun (WGS) entry which is preliminary data.</text>
</comment>
<dbReference type="InterPro" id="IPR036890">
    <property type="entry name" value="HATPase_C_sf"/>
</dbReference>
<dbReference type="PRINTS" id="PR00344">
    <property type="entry name" value="BCTRLSENSOR"/>
</dbReference>
<dbReference type="InterPro" id="IPR004358">
    <property type="entry name" value="Sig_transdc_His_kin-like_C"/>
</dbReference>
<dbReference type="Pfam" id="PF02518">
    <property type="entry name" value="HATPase_c"/>
    <property type="match status" value="1"/>
</dbReference>
<feature type="domain" description="Histidine kinase" evidence="7">
    <location>
        <begin position="213"/>
        <end position="431"/>
    </location>
</feature>
<dbReference type="SMART" id="SM00387">
    <property type="entry name" value="HATPase_c"/>
    <property type="match status" value="1"/>
</dbReference>
<dbReference type="PROSITE" id="PS50109">
    <property type="entry name" value="HIS_KIN"/>
    <property type="match status" value="1"/>
</dbReference>
<dbReference type="Gene3D" id="3.30.450.40">
    <property type="match status" value="1"/>
</dbReference>
<dbReference type="EC" id="2.7.13.3" evidence="2"/>
<reference evidence="8 9" key="1">
    <citation type="submission" date="2017-07" db="EMBL/GenBank/DDBJ databases">
        <title>Mechanisms for carbon and nitrogen cycling indicate functional differentiation within the Candidate Phyla Radiation.</title>
        <authorList>
            <person name="Danczak R.E."/>
            <person name="Johnston M.D."/>
            <person name="Kenah C."/>
            <person name="Slattery M."/>
            <person name="Wrighton K.C."/>
            <person name="Wilkins M.J."/>
        </authorList>
    </citation>
    <scope>NUCLEOTIDE SEQUENCE [LARGE SCALE GENOMIC DNA]</scope>
    <source>
        <strain evidence="8">Licking1014_96</strain>
    </source>
</reference>
<evidence type="ECO:0000256" key="3">
    <source>
        <dbReference type="ARBA" id="ARBA00022553"/>
    </source>
</evidence>
<dbReference type="GO" id="GO:0004721">
    <property type="term" value="F:phosphoprotein phosphatase activity"/>
    <property type="evidence" value="ECO:0007669"/>
    <property type="project" value="TreeGrafter"/>
</dbReference>
<keyword evidence="3" id="KW-0597">Phosphoprotein</keyword>
<evidence type="ECO:0000259" key="7">
    <source>
        <dbReference type="PROSITE" id="PS50109"/>
    </source>
</evidence>
<evidence type="ECO:0000313" key="9">
    <source>
        <dbReference type="Proteomes" id="UP000318296"/>
    </source>
</evidence>
<accession>A0A554LF39</accession>
<dbReference type="AlphaFoldDB" id="A0A554LF39"/>
<dbReference type="InterPro" id="IPR003661">
    <property type="entry name" value="HisK_dim/P_dom"/>
</dbReference>
<dbReference type="EMBL" id="VMGH01000041">
    <property type="protein sequence ID" value="TSC91447.1"/>
    <property type="molecule type" value="Genomic_DNA"/>
</dbReference>
<dbReference type="FunFam" id="3.30.565.10:FF:000006">
    <property type="entry name" value="Sensor histidine kinase WalK"/>
    <property type="match status" value="1"/>
</dbReference>
<dbReference type="Pfam" id="PF00512">
    <property type="entry name" value="HisKA"/>
    <property type="match status" value="1"/>
</dbReference>
<dbReference type="GO" id="GO:0016036">
    <property type="term" value="P:cellular response to phosphate starvation"/>
    <property type="evidence" value="ECO:0007669"/>
    <property type="project" value="TreeGrafter"/>
</dbReference>
<evidence type="ECO:0000256" key="6">
    <source>
        <dbReference type="ARBA" id="ARBA00023012"/>
    </source>
</evidence>
<evidence type="ECO:0000313" key="8">
    <source>
        <dbReference type="EMBL" id="TSC91447.1"/>
    </source>
</evidence>
<evidence type="ECO:0000256" key="1">
    <source>
        <dbReference type="ARBA" id="ARBA00000085"/>
    </source>
</evidence>
<keyword evidence="5 8" id="KW-0418">Kinase</keyword>
<evidence type="ECO:0000256" key="2">
    <source>
        <dbReference type="ARBA" id="ARBA00012438"/>
    </source>
</evidence>
<dbReference type="Pfam" id="PF13185">
    <property type="entry name" value="GAF_2"/>
    <property type="match status" value="1"/>
</dbReference>
<dbReference type="InterPro" id="IPR003018">
    <property type="entry name" value="GAF"/>
</dbReference>
<proteinExistence type="predicted"/>
<dbReference type="SUPFAM" id="SSF55781">
    <property type="entry name" value="GAF domain-like"/>
    <property type="match status" value="1"/>
</dbReference>
<dbReference type="PANTHER" id="PTHR45453">
    <property type="entry name" value="PHOSPHATE REGULON SENSOR PROTEIN PHOR"/>
    <property type="match status" value="1"/>
</dbReference>
<keyword evidence="6" id="KW-0902">Two-component regulatory system</keyword>
<dbReference type="Proteomes" id="UP000318296">
    <property type="component" value="Unassembled WGS sequence"/>
</dbReference>
<dbReference type="SUPFAM" id="SSF47384">
    <property type="entry name" value="Homodimeric domain of signal transducing histidine kinase"/>
    <property type="match status" value="1"/>
</dbReference>
<name>A0A554LF39_9BACT</name>
<dbReference type="InterPro" id="IPR050351">
    <property type="entry name" value="BphY/WalK/GraS-like"/>
</dbReference>
<dbReference type="SMART" id="SM00065">
    <property type="entry name" value="GAF"/>
    <property type="match status" value="1"/>
</dbReference>
<protein>
    <recommendedName>
        <fullName evidence="2">histidine kinase</fullName>
        <ecNumber evidence="2">2.7.13.3</ecNumber>
    </recommendedName>
</protein>
<comment type="catalytic activity">
    <reaction evidence="1">
        <text>ATP + protein L-histidine = ADP + protein N-phospho-L-histidine.</text>
        <dbReference type="EC" id="2.7.13.3"/>
    </reaction>
</comment>
<dbReference type="InterPro" id="IPR029016">
    <property type="entry name" value="GAF-like_dom_sf"/>
</dbReference>
<keyword evidence="4" id="KW-0808">Transferase</keyword>
<dbReference type="GO" id="GO:0005886">
    <property type="term" value="C:plasma membrane"/>
    <property type="evidence" value="ECO:0007669"/>
    <property type="project" value="TreeGrafter"/>
</dbReference>
<dbReference type="Gene3D" id="1.10.287.130">
    <property type="match status" value="1"/>
</dbReference>
<dbReference type="SUPFAM" id="SSF55874">
    <property type="entry name" value="ATPase domain of HSP90 chaperone/DNA topoisomerase II/histidine kinase"/>
    <property type="match status" value="1"/>
</dbReference>
<gene>
    <name evidence="8" type="ORF">CEN92_284</name>
</gene>
<dbReference type="InterPro" id="IPR003594">
    <property type="entry name" value="HATPase_dom"/>
</dbReference>
<evidence type="ECO:0000256" key="5">
    <source>
        <dbReference type="ARBA" id="ARBA00022777"/>
    </source>
</evidence>
<dbReference type="SMART" id="SM00388">
    <property type="entry name" value="HisKA"/>
    <property type="match status" value="1"/>
</dbReference>
<dbReference type="PANTHER" id="PTHR45453:SF1">
    <property type="entry name" value="PHOSPHATE REGULON SENSOR PROTEIN PHOR"/>
    <property type="match status" value="1"/>
</dbReference>
<dbReference type="InterPro" id="IPR005467">
    <property type="entry name" value="His_kinase_dom"/>
</dbReference>
<sequence length="431" mass="49231">MATKLKTLSPKRSPWTNLVDFLRRVNAARRSEILLYNKRLSLLSRIAKTINSEAKINKILRLILKGAVNLTNSNAGVIFFRRGKKLKAVESYGIKVVSQDLIIRPWRGIVGHILKSKKSYLCNNTDHDKHFVAWGSGKRAHSELAIPIIINRQVIGVIIVSSRDYDKYQKIDELVLKDLGENATIAIKNAKQSQILEERVRRVLASRMQFVADVSHELRTPLTVIQGNIELLQRSKNRIAKRDQEAMKDVILETKNVANKLENLINLIHEGSRPNKIEISQFELSLLINEVLEVTRRLAKEKRIEVVNQNNPRIKFFGDREKIKEMMLNLAANAIKYNQYRGRVIFDAQIKRNKIEIKIADTGIGIAKSDLPFIFDRFYRAQEIERYKKKDGSGIGLSVSRWIARAHGGEIKVVSKVGAGTKFIVILPFSR</sequence>
<organism evidence="8 9">
    <name type="scientific">Candidatus Berkelbacteria bacterium Licking1014_96</name>
    <dbReference type="NCBI Taxonomy" id="2017149"/>
    <lineage>
        <taxon>Bacteria</taxon>
        <taxon>Candidatus Berkelbacteria</taxon>
    </lineage>
</organism>
<dbReference type="InterPro" id="IPR036097">
    <property type="entry name" value="HisK_dim/P_sf"/>
</dbReference>
<dbReference type="CDD" id="cd00082">
    <property type="entry name" value="HisKA"/>
    <property type="match status" value="1"/>
</dbReference>
<evidence type="ECO:0000256" key="4">
    <source>
        <dbReference type="ARBA" id="ARBA00022679"/>
    </source>
</evidence>
<dbReference type="Gene3D" id="3.30.565.10">
    <property type="entry name" value="Histidine kinase-like ATPase, C-terminal domain"/>
    <property type="match status" value="1"/>
</dbReference>